<reference evidence="2 3" key="1">
    <citation type="submission" date="2020-05" db="EMBL/GenBank/DDBJ databases">
        <title>Parvularcula mediterraneae sp. nov., isolated from polypropylene straw from shallow seawater of the seashore of Laganas in Zakynthos island, Greece.</title>
        <authorList>
            <person name="Szabo I."/>
            <person name="Al-Omari J."/>
            <person name="Rado J."/>
            <person name="Szerdahelyi G.S."/>
        </authorList>
    </citation>
    <scope>NUCLEOTIDE SEQUENCE [LARGE SCALE GENOMIC DNA]</scope>
    <source>
        <strain evidence="2 3">ZS-1/3</strain>
    </source>
</reference>
<dbReference type="GO" id="GO:0006878">
    <property type="term" value="P:intracellular copper ion homeostasis"/>
    <property type="evidence" value="ECO:0007669"/>
    <property type="project" value="InterPro"/>
</dbReference>
<dbReference type="Proteomes" id="UP000536835">
    <property type="component" value="Unassembled WGS sequence"/>
</dbReference>
<dbReference type="GO" id="GO:0009279">
    <property type="term" value="C:cell outer membrane"/>
    <property type="evidence" value="ECO:0007669"/>
    <property type="project" value="InterPro"/>
</dbReference>
<dbReference type="Pfam" id="PF05275">
    <property type="entry name" value="CopB"/>
    <property type="match status" value="1"/>
</dbReference>
<name>A0A7Y3RMY5_9PROT</name>
<gene>
    <name evidence="2" type="ORF">HK107_12045</name>
</gene>
<dbReference type="InterPro" id="IPR007939">
    <property type="entry name" value="Cu-R_B_prcur"/>
</dbReference>
<dbReference type="GO" id="GO:0005507">
    <property type="term" value="F:copper ion binding"/>
    <property type="evidence" value="ECO:0007669"/>
    <property type="project" value="InterPro"/>
</dbReference>
<dbReference type="EMBL" id="JABFCX010000003">
    <property type="protein sequence ID" value="NNU17053.1"/>
    <property type="molecule type" value="Genomic_DNA"/>
</dbReference>
<accession>A0A7Y3RMY5</accession>
<keyword evidence="1" id="KW-0732">Signal</keyword>
<proteinExistence type="predicted"/>
<evidence type="ECO:0000256" key="1">
    <source>
        <dbReference type="SAM" id="SignalP"/>
    </source>
</evidence>
<sequence>MRHFLNSLAVLAVTVAGSSAFAQSSSANPWDAADAVYGPDTMRKARERLLEENGRTPFGLFMLDRFEWQDTGGDGTLLWDAQAYYGGDLRKIWMKTEGDYALDEGALEEAEVQLLYSRAISPFFDLQAGIRHDIEPDGLTHLAIGIQGLAPYWFETDTAVFLSEDGDVTARIEAELEWFLTQRLILQPRIEAELSAQTIDDRELGSGLTSLSIGGRLRYEFAREFAPYIGVEHRSSFGGTADFIEAAGGDPSETLGVFGTRIWF</sequence>
<dbReference type="AlphaFoldDB" id="A0A7Y3RMY5"/>
<comment type="caution">
    <text evidence="2">The sequence shown here is derived from an EMBL/GenBank/DDBJ whole genome shotgun (WGS) entry which is preliminary data.</text>
</comment>
<keyword evidence="3" id="KW-1185">Reference proteome</keyword>
<feature type="chain" id="PRO_5030984296" evidence="1">
    <location>
        <begin position="23"/>
        <end position="264"/>
    </location>
</feature>
<protein>
    <submittedName>
        <fullName evidence="2">Copper resistance protein B</fullName>
    </submittedName>
</protein>
<evidence type="ECO:0000313" key="2">
    <source>
        <dbReference type="EMBL" id="NNU17053.1"/>
    </source>
</evidence>
<dbReference type="RefSeq" id="WP_173200101.1">
    <property type="nucleotide sequence ID" value="NZ_JABFCX010000003.1"/>
</dbReference>
<feature type="signal peptide" evidence="1">
    <location>
        <begin position="1"/>
        <end position="22"/>
    </location>
</feature>
<evidence type="ECO:0000313" key="3">
    <source>
        <dbReference type="Proteomes" id="UP000536835"/>
    </source>
</evidence>
<organism evidence="2 3">
    <name type="scientific">Parvularcula mediterranea</name>
    <dbReference type="NCBI Taxonomy" id="2732508"/>
    <lineage>
        <taxon>Bacteria</taxon>
        <taxon>Pseudomonadati</taxon>
        <taxon>Pseudomonadota</taxon>
        <taxon>Alphaproteobacteria</taxon>
        <taxon>Parvularculales</taxon>
        <taxon>Parvularculaceae</taxon>
        <taxon>Parvularcula</taxon>
    </lineage>
</organism>